<sequence length="85" mass="9411">MQYLVSGKVQGVFFRASTRFEAERLKITGYARNLPDGRVEVLACGEADAVDQLRNWLTRGPAQARVEGVSSEPAPVQELAEFSIR</sequence>
<dbReference type="Gene3D" id="3.30.70.100">
    <property type="match status" value="1"/>
</dbReference>
<evidence type="ECO:0000256" key="6">
    <source>
        <dbReference type="RuleBase" id="RU000553"/>
    </source>
</evidence>
<name>A0A2N6CRR3_9GAMM</name>
<dbReference type="STRING" id="1111735.GCA_000428045_03042"/>
<dbReference type="NCBIfam" id="NF011022">
    <property type="entry name" value="PRK14451.1"/>
    <property type="match status" value="1"/>
</dbReference>
<evidence type="ECO:0000256" key="3">
    <source>
        <dbReference type="ARBA" id="ARBA00015991"/>
    </source>
</evidence>
<dbReference type="PANTHER" id="PTHR47268">
    <property type="entry name" value="ACYLPHOSPHATASE"/>
    <property type="match status" value="1"/>
</dbReference>
<comment type="caution">
    <text evidence="9">The sequence shown here is derived from an EMBL/GenBank/DDBJ whole genome shotgun (WGS) entry which is preliminary data.</text>
</comment>
<dbReference type="PROSITE" id="PS00151">
    <property type="entry name" value="ACYLPHOSPHATASE_2"/>
    <property type="match status" value="1"/>
</dbReference>
<protein>
    <recommendedName>
        <fullName evidence="3 5">Acylphosphatase</fullName>
        <ecNumber evidence="2 5">3.6.1.7</ecNumber>
    </recommendedName>
</protein>
<dbReference type="PROSITE" id="PS00150">
    <property type="entry name" value="ACYLPHOSPHATASE_1"/>
    <property type="match status" value="1"/>
</dbReference>
<dbReference type="EC" id="3.6.1.7" evidence="2 5"/>
<evidence type="ECO:0000313" key="10">
    <source>
        <dbReference type="Proteomes" id="UP000235015"/>
    </source>
</evidence>
<accession>A0A2N6CRR3</accession>
<proteinExistence type="inferred from homology"/>
<evidence type="ECO:0000259" key="8">
    <source>
        <dbReference type="PROSITE" id="PS51160"/>
    </source>
</evidence>
<evidence type="ECO:0000256" key="5">
    <source>
        <dbReference type="PROSITE-ProRule" id="PRU00520"/>
    </source>
</evidence>
<feature type="domain" description="Acylphosphatase-like" evidence="8">
    <location>
        <begin position="1"/>
        <end position="85"/>
    </location>
</feature>
<dbReference type="SUPFAM" id="SSF54975">
    <property type="entry name" value="Acylphosphatase/BLUF domain-like"/>
    <property type="match status" value="1"/>
</dbReference>
<comment type="similarity">
    <text evidence="1 7">Belongs to the acylphosphatase family.</text>
</comment>
<dbReference type="InterPro" id="IPR017968">
    <property type="entry name" value="Acylphosphatase_CS"/>
</dbReference>
<evidence type="ECO:0000313" key="9">
    <source>
        <dbReference type="EMBL" id="PLX59755.1"/>
    </source>
</evidence>
<dbReference type="NCBIfam" id="NF011014">
    <property type="entry name" value="PRK14442.1"/>
    <property type="match status" value="1"/>
</dbReference>
<dbReference type="PROSITE" id="PS51160">
    <property type="entry name" value="ACYLPHOSPHATASE_3"/>
    <property type="match status" value="1"/>
</dbReference>
<reference evidence="9 10" key="1">
    <citation type="submission" date="2017-11" db="EMBL/GenBank/DDBJ databases">
        <title>Genome-resolved metagenomics identifies genetic mobility, metabolic interactions, and unexpected diversity in perchlorate-reducing communities.</title>
        <authorList>
            <person name="Barnum T.P."/>
            <person name="Figueroa I.A."/>
            <person name="Carlstrom C.I."/>
            <person name="Lucas L.N."/>
            <person name="Engelbrektson A.L."/>
            <person name="Coates J.D."/>
        </authorList>
    </citation>
    <scope>NUCLEOTIDE SEQUENCE [LARGE SCALE GENOMIC DNA]</scope>
    <source>
        <strain evidence="9">BM301</strain>
    </source>
</reference>
<dbReference type="InterPro" id="IPR036046">
    <property type="entry name" value="Acylphosphatase-like_dom_sf"/>
</dbReference>
<evidence type="ECO:0000256" key="7">
    <source>
        <dbReference type="RuleBase" id="RU004168"/>
    </source>
</evidence>
<dbReference type="NCBIfam" id="NF011000">
    <property type="entry name" value="PRK14426.1"/>
    <property type="match status" value="1"/>
</dbReference>
<dbReference type="RefSeq" id="WP_273441006.1">
    <property type="nucleotide sequence ID" value="NZ_CBDUFW010000010.1"/>
</dbReference>
<dbReference type="InterPro" id="IPR001792">
    <property type="entry name" value="Acylphosphatase-like_dom"/>
</dbReference>
<evidence type="ECO:0000256" key="4">
    <source>
        <dbReference type="ARBA" id="ARBA00047645"/>
    </source>
</evidence>
<dbReference type="AlphaFoldDB" id="A0A2N6CRR3"/>
<evidence type="ECO:0000256" key="1">
    <source>
        <dbReference type="ARBA" id="ARBA00005614"/>
    </source>
</evidence>
<dbReference type="PANTHER" id="PTHR47268:SF4">
    <property type="entry name" value="ACYLPHOSPHATASE"/>
    <property type="match status" value="1"/>
</dbReference>
<comment type="catalytic activity">
    <reaction evidence="4 5 6">
        <text>an acyl phosphate + H2O = a carboxylate + phosphate + H(+)</text>
        <dbReference type="Rhea" id="RHEA:14965"/>
        <dbReference type="ChEBI" id="CHEBI:15377"/>
        <dbReference type="ChEBI" id="CHEBI:15378"/>
        <dbReference type="ChEBI" id="CHEBI:29067"/>
        <dbReference type="ChEBI" id="CHEBI:43474"/>
        <dbReference type="ChEBI" id="CHEBI:59918"/>
        <dbReference type="EC" id="3.6.1.7"/>
    </reaction>
</comment>
<feature type="active site" evidence="5">
    <location>
        <position position="33"/>
    </location>
</feature>
<dbReference type="InterPro" id="IPR020456">
    <property type="entry name" value="Acylphosphatase"/>
</dbReference>
<evidence type="ECO:0000256" key="2">
    <source>
        <dbReference type="ARBA" id="ARBA00012150"/>
    </source>
</evidence>
<feature type="active site" evidence="5">
    <location>
        <position position="15"/>
    </location>
</feature>
<dbReference type="Proteomes" id="UP000235015">
    <property type="component" value="Unassembled WGS sequence"/>
</dbReference>
<dbReference type="GO" id="GO:0003998">
    <property type="term" value="F:acylphosphatase activity"/>
    <property type="evidence" value="ECO:0007669"/>
    <property type="project" value="UniProtKB-EC"/>
</dbReference>
<dbReference type="Pfam" id="PF00708">
    <property type="entry name" value="Acylphosphatase"/>
    <property type="match status" value="1"/>
</dbReference>
<keyword evidence="5 6" id="KW-0378">Hydrolase</keyword>
<organism evidence="9 10">
    <name type="scientific">Sedimenticola selenatireducens</name>
    <dbReference type="NCBI Taxonomy" id="191960"/>
    <lineage>
        <taxon>Bacteria</taxon>
        <taxon>Pseudomonadati</taxon>
        <taxon>Pseudomonadota</taxon>
        <taxon>Gammaproteobacteria</taxon>
        <taxon>Chromatiales</taxon>
        <taxon>Sedimenticolaceae</taxon>
        <taxon>Sedimenticola</taxon>
    </lineage>
</organism>
<dbReference type="EMBL" id="PKUN01000030">
    <property type="protein sequence ID" value="PLX59755.1"/>
    <property type="molecule type" value="Genomic_DNA"/>
</dbReference>
<gene>
    <name evidence="9" type="ORF">C0630_17675</name>
</gene>